<dbReference type="RefSeq" id="WP_118399874.1">
    <property type="nucleotide sequence ID" value="NZ_CABJGD010000002.1"/>
</dbReference>
<protein>
    <submittedName>
        <fullName evidence="1">Helix-hairpin-helix domain-containing protein</fullName>
    </submittedName>
</protein>
<dbReference type="GO" id="GO:0015627">
    <property type="term" value="C:type II protein secretion system complex"/>
    <property type="evidence" value="ECO:0007669"/>
    <property type="project" value="TreeGrafter"/>
</dbReference>
<dbReference type="Gene3D" id="1.10.150.280">
    <property type="entry name" value="AF1531-like domain"/>
    <property type="match status" value="1"/>
</dbReference>
<dbReference type="PANTHER" id="PTHR21180">
    <property type="entry name" value="ENDONUCLEASE/EXONUCLEASE/PHOSPHATASE FAMILY DOMAIN-CONTAINING PROTEIN 1"/>
    <property type="match status" value="1"/>
</dbReference>
<dbReference type="PANTHER" id="PTHR21180:SF32">
    <property type="entry name" value="ENDONUCLEASE_EXONUCLEASE_PHOSPHATASE FAMILY DOMAIN-CONTAINING PROTEIN 1"/>
    <property type="match status" value="1"/>
</dbReference>
<dbReference type="Proteomes" id="UP000283855">
    <property type="component" value="Unassembled WGS sequence"/>
</dbReference>
<dbReference type="EMBL" id="QSFT01000002">
    <property type="protein sequence ID" value="RHA78620.1"/>
    <property type="molecule type" value="Genomic_DNA"/>
</dbReference>
<accession>A0A413T4I4</accession>
<evidence type="ECO:0000313" key="1">
    <source>
        <dbReference type="EMBL" id="RHA78620.1"/>
    </source>
</evidence>
<gene>
    <name evidence="1" type="ORF">DW921_01340</name>
</gene>
<sequence>MWKDFFYYTRSERRAILCLLGVTVLFLAVCLTLRWQETAGLPPETTQEVAVDSFLTEVRKQELSRSRRTAAYRRPKKERAEIVLQPFDPNVADSALLCRVGFPSFMARNLIRYRSKGGVFRTPESLKRIYGMTDSLYQTLEPYITIGPDFQHRDTLPWKTAPVDSLEMKYAEGTVVELNHADTVQLKRIPGIGRGLARMIVAYRQRLGGFVSVDQLQEIPHLEASVNKWFRLDTTGVRRLLVNRYGLDRLRSHPYMDFYKAKAILEYRRKYGKIKGLSQLSLWKEFSEKDLKRLAPYLSFE</sequence>
<dbReference type="SUPFAM" id="SSF47781">
    <property type="entry name" value="RuvA domain 2-like"/>
    <property type="match status" value="3"/>
</dbReference>
<dbReference type="InterPro" id="IPR051675">
    <property type="entry name" value="Endo/Exo/Phosphatase_dom_1"/>
</dbReference>
<name>A0A413T4I4_9BACT</name>
<reference evidence="1 2" key="1">
    <citation type="submission" date="2018-08" db="EMBL/GenBank/DDBJ databases">
        <title>A genome reference for cultivated species of the human gut microbiota.</title>
        <authorList>
            <person name="Zou Y."/>
            <person name="Xue W."/>
            <person name="Luo G."/>
        </authorList>
    </citation>
    <scope>NUCLEOTIDE SEQUENCE [LARGE SCALE GENOMIC DNA]</scope>
    <source>
        <strain evidence="1 2">AM42-38</strain>
    </source>
</reference>
<dbReference type="GO" id="GO:0015628">
    <property type="term" value="P:protein secretion by the type II secretion system"/>
    <property type="evidence" value="ECO:0007669"/>
    <property type="project" value="TreeGrafter"/>
</dbReference>
<organism evidence="1 2">
    <name type="scientific">Phocaeicola coprophilus</name>
    <dbReference type="NCBI Taxonomy" id="387090"/>
    <lineage>
        <taxon>Bacteria</taxon>
        <taxon>Pseudomonadati</taxon>
        <taxon>Bacteroidota</taxon>
        <taxon>Bacteroidia</taxon>
        <taxon>Bacteroidales</taxon>
        <taxon>Bacteroidaceae</taxon>
        <taxon>Phocaeicola</taxon>
    </lineage>
</organism>
<evidence type="ECO:0000313" key="2">
    <source>
        <dbReference type="Proteomes" id="UP000283855"/>
    </source>
</evidence>
<comment type="caution">
    <text evidence="1">The sequence shown here is derived from an EMBL/GenBank/DDBJ whole genome shotgun (WGS) entry which is preliminary data.</text>
</comment>
<proteinExistence type="predicted"/>
<dbReference type="Pfam" id="PF12836">
    <property type="entry name" value="HHH_3"/>
    <property type="match status" value="2"/>
</dbReference>
<dbReference type="AlphaFoldDB" id="A0A413T4I4"/>
<dbReference type="InterPro" id="IPR010994">
    <property type="entry name" value="RuvA_2-like"/>
</dbReference>